<sequence>NEPKYGKGRNVSTYAPDIADINQIKMKS</sequence>
<gene>
    <name evidence="1" type="ORF">NPIL_497721</name>
</gene>
<comment type="caution">
    <text evidence="1">The sequence shown here is derived from an EMBL/GenBank/DDBJ whole genome shotgun (WGS) entry which is preliminary data.</text>
</comment>
<organism evidence="1 2">
    <name type="scientific">Nephila pilipes</name>
    <name type="common">Giant wood spider</name>
    <name type="synonym">Nephila maculata</name>
    <dbReference type="NCBI Taxonomy" id="299642"/>
    <lineage>
        <taxon>Eukaryota</taxon>
        <taxon>Metazoa</taxon>
        <taxon>Ecdysozoa</taxon>
        <taxon>Arthropoda</taxon>
        <taxon>Chelicerata</taxon>
        <taxon>Arachnida</taxon>
        <taxon>Araneae</taxon>
        <taxon>Araneomorphae</taxon>
        <taxon>Entelegynae</taxon>
        <taxon>Araneoidea</taxon>
        <taxon>Nephilidae</taxon>
        <taxon>Nephila</taxon>
    </lineage>
</organism>
<accession>A0A8X6PJ44</accession>
<reference evidence="1" key="1">
    <citation type="submission" date="2020-08" db="EMBL/GenBank/DDBJ databases">
        <title>Multicomponent nature underlies the extraordinary mechanical properties of spider dragline silk.</title>
        <authorList>
            <person name="Kono N."/>
            <person name="Nakamura H."/>
            <person name="Mori M."/>
            <person name="Yoshida Y."/>
            <person name="Ohtoshi R."/>
            <person name="Malay A.D."/>
            <person name="Moran D.A.P."/>
            <person name="Tomita M."/>
            <person name="Numata K."/>
            <person name="Arakawa K."/>
        </authorList>
    </citation>
    <scope>NUCLEOTIDE SEQUENCE</scope>
</reference>
<dbReference type="EMBL" id="BMAW01020698">
    <property type="protein sequence ID" value="GFT69375.1"/>
    <property type="molecule type" value="Genomic_DNA"/>
</dbReference>
<protein>
    <submittedName>
        <fullName evidence="1">Uncharacterized protein</fullName>
    </submittedName>
</protein>
<evidence type="ECO:0000313" key="1">
    <source>
        <dbReference type="EMBL" id="GFT69375.1"/>
    </source>
</evidence>
<proteinExistence type="predicted"/>
<evidence type="ECO:0000313" key="2">
    <source>
        <dbReference type="Proteomes" id="UP000887013"/>
    </source>
</evidence>
<dbReference type="Proteomes" id="UP000887013">
    <property type="component" value="Unassembled WGS sequence"/>
</dbReference>
<keyword evidence="2" id="KW-1185">Reference proteome</keyword>
<name>A0A8X6PJ44_NEPPI</name>
<feature type="non-terminal residue" evidence="1">
    <location>
        <position position="1"/>
    </location>
</feature>
<dbReference type="AlphaFoldDB" id="A0A8X6PJ44"/>